<evidence type="ECO:0000313" key="2">
    <source>
        <dbReference type="Proteomes" id="UP001174909"/>
    </source>
</evidence>
<proteinExistence type="predicted"/>
<gene>
    <name evidence="1" type="ORF">GBAR_LOCUS17564</name>
</gene>
<dbReference type="Proteomes" id="UP001174909">
    <property type="component" value="Unassembled WGS sequence"/>
</dbReference>
<dbReference type="AlphaFoldDB" id="A0AA35WRA8"/>
<organism evidence="1 2">
    <name type="scientific">Geodia barretti</name>
    <name type="common">Barrett's horny sponge</name>
    <dbReference type="NCBI Taxonomy" id="519541"/>
    <lineage>
        <taxon>Eukaryota</taxon>
        <taxon>Metazoa</taxon>
        <taxon>Porifera</taxon>
        <taxon>Demospongiae</taxon>
        <taxon>Heteroscleromorpha</taxon>
        <taxon>Tetractinellida</taxon>
        <taxon>Astrophorina</taxon>
        <taxon>Geodiidae</taxon>
        <taxon>Geodia</taxon>
    </lineage>
</organism>
<protein>
    <submittedName>
        <fullName evidence="1">Uncharacterized protein</fullName>
    </submittedName>
</protein>
<keyword evidence="2" id="KW-1185">Reference proteome</keyword>
<accession>A0AA35WRA8</accession>
<evidence type="ECO:0000313" key="1">
    <source>
        <dbReference type="EMBL" id="CAI8030953.1"/>
    </source>
</evidence>
<comment type="caution">
    <text evidence="1">The sequence shown here is derived from an EMBL/GenBank/DDBJ whole genome shotgun (WGS) entry which is preliminary data.</text>
</comment>
<reference evidence="1" key="1">
    <citation type="submission" date="2023-03" db="EMBL/GenBank/DDBJ databases">
        <authorList>
            <person name="Steffen K."/>
            <person name="Cardenas P."/>
        </authorList>
    </citation>
    <scope>NUCLEOTIDE SEQUENCE</scope>
</reference>
<name>A0AA35WRA8_GEOBA</name>
<sequence>MEISVEREQCFQVITPSSSGEVWQTTVLETTTKRNFGLVSGCVPSLLYTKTSSTMTATVCNILCCVCRILI</sequence>
<dbReference type="EMBL" id="CASHTH010002509">
    <property type="protein sequence ID" value="CAI8030953.1"/>
    <property type="molecule type" value="Genomic_DNA"/>
</dbReference>